<evidence type="ECO:0000256" key="1">
    <source>
        <dbReference type="SAM" id="Phobius"/>
    </source>
</evidence>
<reference evidence="2" key="1">
    <citation type="journal article" date="2023" name="Plant J.">
        <title>The genome of the king protea, Protea cynaroides.</title>
        <authorList>
            <person name="Chang J."/>
            <person name="Duong T.A."/>
            <person name="Schoeman C."/>
            <person name="Ma X."/>
            <person name="Roodt D."/>
            <person name="Barker N."/>
            <person name="Li Z."/>
            <person name="Van de Peer Y."/>
            <person name="Mizrachi E."/>
        </authorList>
    </citation>
    <scope>NUCLEOTIDE SEQUENCE</scope>
    <source>
        <tissue evidence="2">Young leaves</tissue>
    </source>
</reference>
<keyword evidence="1" id="KW-0812">Transmembrane</keyword>
<dbReference type="Pfam" id="PF03140">
    <property type="entry name" value="DUF247"/>
    <property type="match status" value="1"/>
</dbReference>
<sequence>MVKTAGVYVVNTRRGRNRHEDIEQLVGENKMERGDAVSVLVQSIQKAHEKVTPLPPNCSIFRVPEPMRMRKPEAYTPHLVSIGPFHHNKKHLKPMEELKLQYLYDLLGRESPANLGESVEEKLGKCVETIMELESEARGCYSKIILPNDEFVKMMVIDGCFIIEFILKTNFREPNKLNAAWMSDVFKRDLLLLENQLPFLVLESLYNLLTGNSHYIDGQGPYTFSYRACRFLGGMLPPIESIDYSESSNFQVPQIFNDFLQGIRSWAKKDEADEADEAEEVDEEAPLLMEEEPEILEVQPENFIRAMHLLDFKRTLLLPAKMEEESRGVFVFTRTATELKEANVKFETGPAMKRLLDITFTYKSGVLSIPSMIIEDNTESLLRNLIAFEQSYEPHDQDITYYASFLDSLIDTPSDVELLQKKGIIDNLLGEPQEVADLFNGLLKEVIILKYNRNYLFNVCDDLKKYYTIPMNEWKASLVHNYCNSPWALISFLAAIFLLILTVIQTVCSIQQSLVPG</sequence>
<gene>
    <name evidence="2" type="ORF">NE237_025935</name>
</gene>
<comment type="caution">
    <text evidence="2">The sequence shown here is derived from an EMBL/GenBank/DDBJ whole genome shotgun (WGS) entry which is preliminary data.</text>
</comment>
<proteinExistence type="predicted"/>
<keyword evidence="1" id="KW-0472">Membrane</keyword>
<dbReference type="PANTHER" id="PTHR31170">
    <property type="entry name" value="BNAC04G53230D PROTEIN"/>
    <property type="match status" value="1"/>
</dbReference>
<dbReference type="Proteomes" id="UP001141806">
    <property type="component" value="Unassembled WGS sequence"/>
</dbReference>
<organism evidence="2 3">
    <name type="scientific">Protea cynaroides</name>
    <dbReference type="NCBI Taxonomy" id="273540"/>
    <lineage>
        <taxon>Eukaryota</taxon>
        <taxon>Viridiplantae</taxon>
        <taxon>Streptophyta</taxon>
        <taxon>Embryophyta</taxon>
        <taxon>Tracheophyta</taxon>
        <taxon>Spermatophyta</taxon>
        <taxon>Magnoliopsida</taxon>
        <taxon>Proteales</taxon>
        <taxon>Proteaceae</taxon>
        <taxon>Protea</taxon>
    </lineage>
</organism>
<keyword evidence="1" id="KW-1133">Transmembrane helix</keyword>
<keyword evidence="3" id="KW-1185">Reference proteome</keyword>
<accession>A0A9Q0H7Z4</accession>
<dbReference type="InterPro" id="IPR004158">
    <property type="entry name" value="DUF247_pln"/>
</dbReference>
<protein>
    <submittedName>
        <fullName evidence="2">Uncharacterized protein</fullName>
    </submittedName>
</protein>
<evidence type="ECO:0000313" key="3">
    <source>
        <dbReference type="Proteomes" id="UP001141806"/>
    </source>
</evidence>
<dbReference type="AlphaFoldDB" id="A0A9Q0H7Z4"/>
<dbReference type="EMBL" id="JAMYWD010000010">
    <property type="protein sequence ID" value="KAJ4958824.1"/>
    <property type="molecule type" value="Genomic_DNA"/>
</dbReference>
<dbReference type="PANTHER" id="PTHR31170:SF25">
    <property type="entry name" value="BNAA09G04570D PROTEIN"/>
    <property type="match status" value="1"/>
</dbReference>
<evidence type="ECO:0000313" key="2">
    <source>
        <dbReference type="EMBL" id="KAJ4958824.1"/>
    </source>
</evidence>
<dbReference type="OrthoDB" id="1589813at2759"/>
<name>A0A9Q0H7Z4_9MAGN</name>
<feature type="transmembrane region" description="Helical" evidence="1">
    <location>
        <begin position="487"/>
        <end position="508"/>
    </location>
</feature>